<dbReference type="Proteomes" id="UP001195483">
    <property type="component" value="Unassembled WGS sequence"/>
</dbReference>
<feature type="binding site" evidence="7">
    <location>
        <position position="62"/>
    </location>
    <ligand>
        <name>Ca(2+)</name>
        <dbReference type="ChEBI" id="CHEBI:29108"/>
        <label>3</label>
    </ligand>
</feature>
<feature type="binding site" evidence="7">
    <location>
        <position position="110"/>
    </location>
    <ligand>
        <name>Zn(2+)</name>
        <dbReference type="ChEBI" id="CHEBI:29105"/>
        <label>2</label>
        <note>catalytic</note>
    </ligand>
</feature>
<feature type="binding site" evidence="7">
    <location>
        <position position="57"/>
    </location>
    <ligand>
        <name>Zn(2+)</name>
        <dbReference type="ChEBI" id="CHEBI:29105"/>
        <label>1</label>
    </ligand>
</feature>
<feature type="binding site" evidence="7">
    <location>
        <position position="76"/>
    </location>
    <ligand>
        <name>Ca(2+)</name>
        <dbReference type="ChEBI" id="CHEBI:29108"/>
        <label>2</label>
    </ligand>
</feature>
<feature type="binding site" evidence="7">
    <location>
        <position position="65"/>
    </location>
    <ligand>
        <name>Ca(2+)</name>
        <dbReference type="ChEBI" id="CHEBI:29108"/>
        <label>3</label>
    </ligand>
</feature>
<feature type="binding site" evidence="7">
    <location>
        <position position="45"/>
    </location>
    <ligand>
        <name>Ca(2+)</name>
        <dbReference type="ChEBI" id="CHEBI:29108"/>
        <label>2</label>
    </ligand>
</feature>
<reference evidence="9" key="1">
    <citation type="journal article" date="2021" name="Genome Biol. Evol.">
        <title>A High-Quality Reference Genome for a Parasitic Bivalve with Doubly Uniparental Inheritance (Bivalvia: Unionida).</title>
        <authorList>
            <person name="Smith C.H."/>
        </authorList>
    </citation>
    <scope>NUCLEOTIDE SEQUENCE</scope>
    <source>
        <strain evidence="9">CHS0354</strain>
    </source>
</reference>
<evidence type="ECO:0000256" key="1">
    <source>
        <dbReference type="ARBA" id="ARBA00010370"/>
    </source>
</evidence>
<feature type="binding site" evidence="7">
    <location>
        <position position="85"/>
    </location>
    <ligand>
        <name>Ca(2+)</name>
        <dbReference type="ChEBI" id="CHEBI:29108"/>
        <label>3</label>
    </ligand>
</feature>
<proteinExistence type="inferred from homology"/>
<dbReference type="CDD" id="cd04278">
    <property type="entry name" value="ZnMc_MMP"/>
    <property type="match status" value="1"/>
</dbReference>
<evidence type="ECO:0000313" key="10">
    <source>
        <dbReference type="Proteomes" id="UP001195483"/>
    </source>
</evidence>
<dbReference type="GO" id="GO:0006508">
    <property type="term" value="P:proteolysis"/>
    <property type="evidence" value="ECO:0007669"/>
    <property type="project" value="UniProtKB-KW"/>
</dbReference>
<keyword evidence="7" id="KW-0106">Calcium</keyword>
<keyword evidence="10" id="KW-1185">Reference proteome</keyword>
<feature type="binding site" evidence="7">
    <location>
        <position position="82"/>
    </location>
    <ligand>
        <name>Ca(2+)</name>
        <dbReference type="ChEBI" id="CHEBI:29108"/>
        <label>3</label>
    </ligand>
</feature>
<dbReference type="SUPFAM" id="SSF55486">
    <property type="entry name" value="Metalloproteases ('zincins'), catalytic domain"/>
    <property type="match status" value="1"/>
</dbReference>
<dbReference type="InterPro" id="IPR033739">
    <property type="entry name" value="M10A_MMP"/>
</dbReference>
<evidence type="ECO:0000259" key="8">
    <source>
        <dbReference type="SMART" id="SM00235"/>
    </source>
</evidence>
<feature type="binding site" evidence="7">
    <location>
        <position position="124"/>
    </location>
    <ligand>
        <name>Zn(2+)</name>
        <dbReference type="ChEBI" id="CHEBI:29105"/>
        <label>2</label>
        <note>catalytic</note>
    </ligand>
</feature>
<evidence type="ECO:0000256" key="3">
    <source>
        <dbReference type="ARBA" id="ARBA00022723"/>
    </source>
</evidence>
<dbReference type="InterPro" id="IPR021190">
    <property type="entry name" value="Pept_M10A"/>
</dbReference>
<dbReference type="SMART" id="SM00235">
    <property type="entry name" value="ZnMc"/>
    <property type="match status" value="1"/>
</dbReference>
<feature type="domain" description="Peptidase metallopeptidase" evidence="8">
    <location>
        <begin position="3"/>
        <end position="150"/>
    </location>
</feature>
<reference evidence="9" key="2">
    <citation type="journal article" date="2021" name="Genome Biol. Evol.">
        <title>Developing a high-quality reference genome for a parasitic bivalve with doubly uniparental inheritance (Bivalvia: Unionida).</title>
        <authorList>
            <person name="Smith C.H."/>
        </authorList>
    </citation>
    <scope>NUCLEOTIDE SEQUENCE</scope>
    <source>
        <strain evidence="9">CHS0354</strain>
        <tissue evidence="9">Mantle</tissue>
    </source>
</reference>
<comment type="cofactor">
    <cofactor evidence="7">
        <name>Ca(2+)</name>
        <dbReference type="ChEBI" id="CHEBI:29108"/>
    </cofactor>
    <text evidence="7">Can bind about 5 Ca(2+) ions per subunit.</text>
</comment>
<feature type="active site" evidence="6">
    <location>
        <position position="107"/>
    </location>
</feature>
<dbReference type="GO" id="GO:0030198">
    <property type="term" value="P:extracellular matrix organization"/>
    <property type="evidence" value="ECO:0007669"/>
    <property type="project" value="TreeGrafter"/>
</dbReference>
<keyword evidence="5 7" id="KW-0862">Zinc</keyword>
<evidence type="ECO:0000256" key="6">
    <source>
        <dbReference type="PIRSR" id="PIRSR621190-1"/>
    </source>
</evidence>
<evidence type="ECO:0000256" key="2">
    <source>
        <dbReference type="ARBA" id="ARBA00022670"/>
    </source>
</evidence>
<dbReference type="GO" id="GO:0005615">
    <property type="term" value="C:extracellular space"/>
    <property type="evidence" value="ECO:0007669"/>
    <property type="project" value="TreeGrafter"/>
</dbReference>
<feature type="binding site" evidence="7">
    <location>
        <position position="85"/>
    </location>
    <ligand>
        <name>Ca(2+)</name>
        <dbReference type="ChEBI" id="CHEBI:29108"/>
        <label>1</label>
    </ligand>
</feature>
<dbReference type="GO" id="GO:0008270">
    <property type="term" value="F:zinc ion binding"/>
    <property type="evidence" value="ECO:0007669"/>
    <property type="project" value="InterPro"/>
</dbReference>
<reference evidence="9" key="3">
    <citation type="submission" date="2023-05" db="EMBL/GenBank/DDBJ databases">
        <authorList>
            <person name="Smith C.H."/>
        </authorList>
    </citation>
    <scope>NUCLEOTIDE SEQUENCE</scope>
    <source>
        <strain evidence="9">CHS0354</strain>
        <tissue evidence="9">Mantle</tissue>
    </source>
</reference>
<accession>A0AAE0W9F4</accession>
<keyword evidence="3 7" id="KW-0479">Metal-binding</keyword>
<dbReference type="GO" id="GO:0004222">
    <property type="term" value="F:metalloendopeptidase activity"/>
    <property type="evidence" value="ECO:0007669"/>
    <property type="project" value="InterPro"/>
</dbReference>
<dbReference type="PANTHER" id="PTHR10201">
    <property type="entry name" value="MATRIX METALLOPROTEINASE"/>
    <property type="match status" value="1"/>
</dbReference>
<dbReference type="Pfam" id="PF00413">
    <property type="entry name" value="Peptidase_M10"/>
    <property type="match status" value="1"/>
</dbReference>
<evidence type="ECO:0000256" key="7">
    <source>
        <dbReference type="PIRSR" id="PIRSR621190-2"/>
    </source>
</evidence>
<feature type="binding site" evidence="7">
    <location>
        <position position="63"/>
    </location>
    <ligand>
        <name>Ca(2+)</name>
        <dbReference type="ChEBI" id="CHEBI:29108"/>
        <label>3</label>
    </ligand>
</feature>
<feature type="binding site" evidence="7">
    <location>
        <position position="80"/>
    </location>
    <ligand>
        <name>Zn(2+)</name>
        <dbReference type="ChEBI" id="CHEBI:29105"/>
        <label>1</label>
    </ligand>
</feature>
<evidence type="ECO:0000256" key="4">
    <source>
        <dbReference type="ARBA" id="ARBA00022801"/>
    </source>
</evidence>
<organism evidence="9 10">
    <name type="scientific">Potamilus streckersoni</name>
    <dbReference type="NCBI Taxonomy" id="2493646"/>
    <lineage>
        <taxon>Eukaryota</taxon>
        <taxon>Metazoa</taxon>
        <taxon>Spiralia</taxon>
        <taxon>Lophotrochozoa</taxon>
        <taxon>Mollusca</taxon>
        <taxon>Bivalvia</taxon>
        <taxon>Autobranchia</taxon>
        <taxon>Heteroconchia</taxon>
        <taxon>Palaeoheterodonta</taxon>
        <taxon>Unionida</taxon>
        <taxon>Unionoidea</taxon>
        <taxon>Unionidae</taxon>
        <taxon>Ambleminae</taxon>
        <taxon>Lampsilini</taxon>
        <taxon>Potamilus</taxon>
    </lineage>
</organism>
<feature type="binding site" evidence="7">
    <location>
        <position position="83"/>
    </location>
    <ligand>
        <name>Ca(2+)</name>
        <dbReference type="ChEBI" id="CHEBI:29108"/>
        <label>1</label>
    </ligand>
</feature>
<dbReference type="GO" id="GO:0031012">
    <property type="term" value="C:extracellular matrix"/>
    <property type="evidence" value="ECO:0007669"/>
    <property type="project" value="InterPro"/>
</dbReference>
<dbReference type="GO" id="GO:0030574">
    <property type="term" value="P:collagen catabolic process"/>
    <property type="evidence" value="ECO:0007669"/>
    <property type="project" value="TreeGrafter"/>
</dbReference>
<gene>
    <name evidence="9" type="ORF">CHS0354_011855</name>
</gene>
<name>A0AAE0W9F4_9BIVA</name>
<keyword evidence="2" id="KW-0645">Protease</keyword>
<dbReference type="PANTHER" id="PTHR10201:SF331">
    <property type="entry name" value="MATRIX METALLOPROTEINASE-14-LIKE ISOFORM X1"/>
    <property type="match status" value="1"/>
</dbReference>
<dbReference type="InterPro" id="IPR006026">
    <property type="entry name" value="Peptidase_Metallo"/>
</dbReference>
<dbReference type="EMBL" id="JAEAOA010000726">
    <property type="protein sequence ID" value="KAK3606988.1"/>
    <property type="molecule type" value="Genomic_DNA"/>
</dbReference>
<protein>
    <recommendedName>
        <fullName evidence="8">Peptidase metallopeptidase domain-containing protein</fullName>
    </recommendedName>
</protein>
<feature type="binding site" evidence="7">
    <location>
        <position position="106"/>
    </location>
    <ligand>
        <name>Zn(2+)</name>
        <dbReference type="ChEBI" id="CHEBI:29105"/>
        <label>2</label>
        <note>catalytic</note>
    </ligand>
</feature>
<feature type="binding site" evidence="7">
    <location>
        <position position="116"/>
    </location>
    <ligand>
        <name>Zn(2+)</name>
        <dbReference type="ChEBI" id="CHEBI:29105"/>
        <label>2</label>
        <note>catalytic</note>
    </ligand>
</feature>
<evidence type="ECO:0000313" key="9">
    <source>
        <dbReference type="EMBL" id="KAK3606988.1"/>
    </source>
</evidence>
<dbReference type="InterPro" id="IPR024079">
    <property type="entry name" value="MetalloPept_cat_dom_sf"/>
</dbReference>
<sequence>METYATTTALTKAEQRKTMARALDIWANETNLKFNYVKSKKVSADIVINFFAGAHGDGQPFDGPSGTLAHASLPTGGVVHFDDEEDWFLSSKGQEGGTEMFIVAAHEFGHTLGLDHTNVPGALMYPFYSYTPNLSLHKDDIEGIQSLYGKP</sequence>
<evidence type="ECO:0000256" key="5">
    <source>
        <dbReference type="ARBA" id="ARBA00022833"/>
    </source>
</evidence>
<comment type="similarity">
    <text evidence="1">Belongs to the peptidase M10A family.</text>
</comment>
<dbReference type="Gene3D" id="3.40.390.10">
    <property type="entry name" value="Collagenase (Catalytic Domain)"/>
    <property type="match status" value="1"/>
</dbReference>
<keyword evidence="4" id="KW-0378">Hydrolase</keyword>
<dbReference type="PRINTS" id="PR00138">
    <property type="entry name" value="MATRIXIN"/>
</dbReference>
<feature type="binding site" evidence="7">
    <location>
        <position position="55"/>
    </location>
    <ligand>
        <name>Zn(2+)</name>
        <dbReference type="ChEBI" id="CHEBI:29105"/>
        <label>1</label>
    </ligand>
</feature>
<dbReference type="InterPro" id="IPR001818">
    <property type="entry name" value="Pept_M10_metallopeptidase"/>
</dbReference>
<comment type="cofactor">
    <cofactor evidence="7">
        <name>Zn(2+)</name>
        <dbReference type="ChEBI" id="CHEBI:29105"/>
    </cofactor>
    <text evidence="7">Binds 2 Zn(2+) ions per subunit.</text>
</comment>
<comment type="caution">
    <text evidence="9">The sequence shown here is derived from an EMBL/GenBank/DDBJ whole genome shotgun (WGS) entry which is preliminary data.</text>
</comment>
<dbReference type="AlphaFoldDB" id="A0AAE0W9F4"/>
<feature type="binding site" evidence="7">
    <location>
        <position position="70"/>
    </location>
    <ligand>
        <name>Zn(2+)</name>
        <dbReference type="ChEBI" id="CHEBI:29105"/>
        <label>1</label>
    </ligand>
</feature>